<feature type="compositionally biased region" description="Low complexity" evidence="1">
    <location>
        <begin position="31"/>
        <end position="66"/>
    </location>
</feature>
<feature type="compositionally biased region" description="Basic and acidic residues" evidence="1">
    <location>
        <begin position="196"/>
        <end position="207"/>
    </location>
</feature>
<name>A0ABQ6R4H1_9BACT</name>
<organism evidence="2 3">
    <name type="scientific">Corallococcus caeni</name>
    <dbReference type="NCBI Taxonomy" id="3082388"/>
    <lineage>
        <taxon>Bacteria</taxon>
        <taxon>Pseudomonadati</taxon>
        <taxon>Myxococcota</taxon>
        <taxon>Myxococcia</taxon>
        <taxon>Myxococcales</taxon>
        <taxon>Cystobacterineae</taxon>
        <taxon>Myxococcaceae</taxon>
        <taxon>Corallococcus</taxon>
    </lineage>
</organism>
<gene>
    <name evidence="2" type="ORF">ASNO1_73950</name>
</gene>
<dbReference type="EMBL" id="BTTX01000011">
    <property type="protein sequence ID" value="GMU11141.1"/>
    <property type="molecule type" value="Genomic_DNA"/>
</dbReference>
<keyword evidence="3" id="KW-1185">Reference proteome</keyword>
<evidence type="ECO:0000313" key="3">
    <source>
        <dbReference type="Proteomes" id="UP001342631"/>
    </source>
</evidence>
<feature type="compositionally biased region" description="Low complexity" evidence="1">
    <location>
        <begin position="177"/>
        <end position="190"/>
    </location>
</feature>
<comment type="caution">
    <text evidence="2">The sequence shown here is derived from an EMBL/GenBank/DDBJ whole genome shotgun (WGS) entry which is preliminary data.</text>
</comment>
<evidence type="ECO:0000313" key="2">
    <source>
        <dbReference type="EMBL" id="GMU11141.1"/>
    </source>
</evidence>
<protein>
    <submittedName>
        <fullName evidence="2">Uncharacterized protein</fullName>
    </submittedName>
</protein>
<sequence length="232" mass="23600">MGTLPVPDVAACAVDHTVVSVGPYTFHSARQRWSSDSASSRGSASPPVSAVSPGSRQSVSSSSRQVLGVAWSTVAPQRRSRPASREPSTAMSRDAMTTCPPTDSGRNSSSTAMSNDSVVTATSTSCADRPVVSRSAARKRATAPCGTCTPLGRPVLPEVKSTYATASGDTASRSGEPSSAAMASASPSSSTTRAECGGRRDSSERWDTSTGIPLLSTMYASRSVGNAGSSGT</sequence>
<feature type="compositionally biased region" description="Polar residues" evidence="1">
    <location>
        <begin position="218"/>
        <end position="232"/>
    </location>
</feature>
<feature type="compositionally biased region" description="Polar residues" evidence="1">
    <location>
        <begin position="99"/>
        <end position="126"/>
    </location>
</feature>
<reference evidence="2 3" key="1">
    <citation type="journal article" date="2024" name="Arch. Microbiol.">
        <title>Corallococcus caeni sp. nov., a novel myxobacterium isolated from activated sludge.</title>
        <authorList>
            <person name="Tomita S."/>
            <person name="Nakai R."/>
            <person name="Kuroda K."/>
            <person name="Kurashita H."/>
            <person name="Hatamoto M."/>
            <person name="Yamaguchi T."/>
            <person name="Narihiro T."/>
        </authorList>
    </citation>
    <scope>NUCLEOTIDE SEQUENCE [LARGE SCALE GENOMIC DNA]</scope>
    <source>
        <strain evidence="2 3">NO1</strain>
    </source>
</reference>
<feature type="compositionally biased region" description="Polar residues" evidence="1">
    <location>
        <begin position="166"/>
        <end position="176"/>
    </location>
</feature>
<proteinExistence type="predicted"/>
<dbReference type="Proteomes" id="UP001342631">
    <property type="component" value="Unassembled WGS sequence"/>
</dbReference>
<evidence type="ECO:0000256" key="1">
    <source>
        <dbReference type="SAM" id="MobiDB-lite"/>
    </source>
</evidence>
<accession>A0ABQ6R4H1</accession>
<feature type="region of interest" description="Disordered" evidence="1">
    <location>
        <begin position="29"/>
        <end position="154"/>
    </location>
</feature>
<feature type="region of interest" description="Disordered" evidence="1">
    <location>
        <begin position="166"/>
        <end position="232"/>
    </location>
</feature>